<dbReference type="EMBL" id="JAAFOW010001719">
    <property type="protein sequence ID" value="KAF5259520.1"/>
    <property type="molecule type" value="Genomic_DNA"/>
</dbReference>
<evidence type="ECO:0000313" key="3">
    <source>
        <dbReference type="EMBL" id="KAF5259520.1"/>
    </source>
</evidence>
<accession>A0A8H5EG54</accession>
<evidence type="ECO:0000259" key="2">
    <source>
        <dbReference type="Pfam" id="PF05368"/>
    </source>
</evidence>
<sequence>METPRILITGATGYVGGSVLTTVLSNPFLAKLPITAFIRTKSQASTLSSLPVTPLLFANLDDTAFLTEVASTHDVVIDAANGYHIPSAQALIRGLAQRKRQTGREVHYIHNSGTSNFGDRPVSNTGTGLFNKSSIQIPTMVRAALERGRAMYAGDGLGVWDHTHVEDIAALYALILAKVVKQKDVPFGKEANEIARVGHQRGKLAAETESVGLKEASKAWFDGYEHLTELGLCSRSETRGDRSREFGWEPVKDDSKWIETVAEEFEVALEVMA</sequence>
<dbReference type="GO" id="GO:0004029">
    <property type="term" value="F:aldehyde dehydrogenase (NAD+) activity"/>
    <property type="evidence" value="ECO:0007669"/>
    <property type="project" value="TreeGrafter"/>
</dbReference>
<reference evidence="3" key="1">
    <citation type="submission" date="2020-02" db="EMBL/GenBank/DDBJ databases">
        <title>Identification and distribution of gene clusters putatively required for synthesis of sphingolipid metabolism inhibitors in phylogenetically diverse species of the filamentous fungus Fusarium.</title>
        <authorList>
            <person name="Kim H.-S."/>
            <person name="Busman M."/>
            <person name="Brown D.W."/>
            <person name="Divon H."/>
            <person name="Uhlig S."/>
            <person name="Proctor R.H."/>
        </authorList>
    </citation>
    <scope>NUCLEOTIDE SEQUENCE [LARGE SCALE GENOMIC DNA]</scope>
    <source>
        <strain evidence="3">NRRL 39464</strain>
    </source>
</reference>
<dbReference type="Pfam" id="PF05368">
    <property type="entry name" value="NmrA"/>
    <property type="match status" value="1"/>
</dbReference>
<evidence type="ECO:0000313" key="4">
    <source>
        <dbReference type="Proteomes" id="UP000558688"/>
    </source>
</evidence>
<dbReference type="PANTHER" id="PTHR48079:SF6">
    <property type="entry name" value="NAD(P)-BINDING DOMAIN-CONTAINING PROTEIN-RELATED"/>
    <property type="match status" value="1"/>
</dbReference>
<organism evidence="3 4">
    <name type="scientific">Fusarium oxysporum</name>
    <name type="common">Fusarium vascular wilt</name>
    <dbReference type="NCBI Taxonomy" id="5507"/>
    <lineage>
        <taxon>Eukaryota</taxon>
        <taxon>Fungi</taxon>
        <taxon>Dikarya</taxon>
        <taxon>Ascomycota</taxon>
        <taxon>Pezizomycotina</taxon>
        <taxon>Sordariomycetes</taxon>
        <taxon>Hypocreomycetidae</taxon>
        <taxon>Hypocreales</taxon>
        <taxon>Nectriaceae</taxon>
        <taxon>Fusarium</taxon>
        <taxon>Fusarium oxysporum species complex</taxon>
    </lineage>
</organism>
<feature type="domain" description="NAD-dependent epimerase/dehydratase" evidence="1">
    <location>
        <begin position="118"/>
        <end position="181"/>
    </location>
</feature>
<dbReference type="Pfam" id="PF01370">
    <property type="entry name" value="Epimerase"/>
    <property type="match status" value="1"/>
</dbReference>
<dbReference type="Proteomes" id="UP000558688">
    <property type="component" value="Unassembled WGS sequence"/>
</dbReference>
<name>A0A8H5EG54_FUSOX</name>
<comment type="caution">
    <text evidence="3">The sequence shown here is derived from an EMBL/GenBank/DDBJ whole genome shotgun (WGS) entry which is preliminary data.</text>
</comment>
<dbReference type="InterPro" id="IPR051783">
    <property type="entry name" value="NAD(P)-dependent_oxidoreduct"/>
</dbReference>
<dbReference type="InterPro" id="IPR001509">
    <property type="entry name" value="Epimerase_deHydtase"/>
</dbReference>
<dbReference type="PANTHER" id="PTHR48079">
    <property type="entry name" value="PROTEIN YEEZ"/>
    <property type="match status" value="1"/>
</dbReference>
<feature type="domain" description="NmrA-like" evidence="2">
    <location>
        <begin position="4"/>
        <end position="92"/>
    </location>
</feature>
<evidence type="ECO:0008006" key="5">
    <source>
        <dbReference type="Google" id="ProtNLM"/>
    </source>
</evidence>
<dbReference type="AlphaFoldDB" id="A0A8H5EG54"/>
<evidence type="ECO:0000259" key="1">
    <source>
        <dbReference type="Pfam" id="PF01370"/>
    </source>
</evidence>
<gene>
    <name evidence="3" type="ORF">FOXYS1_9859</name>
</gene>
<protein>
    <recommendedName>
        <fullName evidence="5">NAD-dependent epimerase/dehydratase domain-containing protein</fullName>
    </recommendedName>
</protein>
<dbReference type="Gene3D" id="3.40.50.720">
    <property type="entry name" value="NAD(P)-binding Rossmann-like Domain"/>
    <property type="match status" value="2"/>
</dbReference>
<dbReference type="SUPFAM" id="SSF51735">
    <property type="entry name" value="NAD(P)-binding Rossmann-fold domains"/>
    <property type="match status" value="1"/>
</dbReference>
<dbReference type="InterPro" id="IPR008030">
    <property type="entry name" value="NmrA-like"/>
</dbReference>
<proteinExistence type="predicted"/>
<dbReference type="GO" id="GO:0005737">
    <property type="term" value="C:cytoplasm"/>
    <property type="evidence" value="ECO:0007669"/>
    <property type="project" value="TreeGrafter"/>
</dbReference>
<dbReference type="InterPro" id="IPR036291">
    <property type="entry name" value="NAD(P)-bd_dom_sf"/>
</dbReference>